<dbReference type="Proteomes" id="UP001629953">
    <property type="component" value="Unassembled WGS sequence"/>
</dbReference>
<gene>
    <name evidence="1" type="ORF">ABUE30_16190</name>
</gene>
<dbReference type="RefSeq" id="WP_408624875.1">
    <property type="nucleotide sequence ID" value="NZ_JBEQCT010000009.1"/>
</dbReference>
<evidence type="ECO:0000313" key="2">
    <source>
        <dbReference type="Proteomes" id="UP001629953"/>
    </source>
</evidence>
<accession>A0ABW9GA52</accession>
<proteinExistence type="predicted"/>
<name>A0ABW9GA52_9GAMM</name>
<reference evidence="1 2" key="1">
    <citation type="journal article" date="2013" name="Int. J. Syst. Evol. Microbiol.">
        <title>Celerinatantimonas yamalensis sp. nov., a cold-adapted diazotrophic bacterium from a cold permafrost brine.</title>
        <authorList>
            <person name="Shcherbakova V."/>
            <person name="Chuvilskaya N."/>
            <person name="Rivkina E."/>
            <person name="Demidov N."/>
            <person name="Uchaeva V."/>
            <person name="Suetin S."/>
            <person name="Suzina N."/>
            <person name="Gilichinsky D."/>
        </authorList>
    </citation>
    <scope>NUCLEOTIDE SEQUENCE [LARGE SCALE GENOMIC DNA]</scope>
    <source>
        <strain evidence="1 2">C7</strain>
    </source>
</reference>
<keyword evidence="2" id="KW-1185">Reference proteome</keyword>
<sequence>MTRRISIAHPSLSKISRESCNWANPPSMDGGIVEHCFAGEEAYG</sequence>
<evidence type="ECO:0000313" key="1">
    <source>
        <dbReference type="EMBL" id="MFM2486572.1"/>
    </source>
</evidence>
<comment type="caution">
    <text evidence="1">The sequence shown here is derived from an EMBL/GenBank/DDBJ whole genome shotgun (WGS) entry which is preliminary data.</text>
</comment>
<protein>
    <submittedName>
        <fullName evidence="1">Uncharacterized protein</fullName>
    </submittedName>
</protein>
<organism evidence="1 2">
    <name type="scientific">Celerinatantimonas yamalensis</name>
    <dbReference type="NCBI Taxonomy" id="559956"/>
    <lineage>
        <taxon>Bacteria</taxon>
        <taxon>Pseudomonadati</taxon>
        <taxon>Pseudomonadota</taxon>
        <taxon>Gammaproteobacteria</taxon>
        <taxon>Celerinatantimonadaceae</taxon>
        <taxon>Celerinatantimonas</taxon>
    </lineage>
</organism>
<dbReference type="EMBL" id="JBEQCT010000009">
    <property type="protein sequence ID" value="MFM2486572.1"/>
    <property type="molecule type" value="Genomic_DNA"/>
</dbReference>